<comment type="caution">
    <text evidence="3">The sequence shown here is derived from an EMBL/GenBank/DDBJ whole genome shotgun (WGS) entry which is preliminary data.</text>
</comment>
<gene>
    <name evidence="3" type="ORF">BaRGS_00030642</name>
</gene>
<reference evidence="3 4" key="1">
    <citation type="journal article" date="2023" name="Sci. Data">
        <title>Genome assembly of the Korean intertidal mud-creeper Batillaria attramentaria.</title>
        <authorList>
            <person name="Patra A.K."/>
            <person name="Ho P.T."/>
            <person name="Jun S."/>
            <person name="Lee S.J."/>
            <person name="Kim Y."/>
            <person name="Won Y.J."/>
        </authorList>
    </citation>
    <scope>NUCLEOTIDE SEQUENCE [LARGE SCALE GENOMIC DNA]</scope>
    <source>
        <strain evidence="3">Wonlab-2016</strain>
    </source>
</reference>
<evidence type="ECO:0000256" key="1">
    <source>
        <dbReference type="SAM" id="MobiDB-lite"/>
    </source>
</evidence>
<proteinExistence type="predicted"/>
<dbReference type="EMBL" id="JACVVK020000333">
    <property type="protein sequence ID" value="KAK7478107.1"/>
    <property type="molecule type" value="Genomic_DNA"/>
</dbReference>
<sequence length="87" mass="9004">MAEGRGDRTRVPRGRGARPDVGTLPLHSAGRYSALMVVVAAVVGMVWWLAVACACRPLMETHTLTLGGGDGKGGVMVGIRVMTDGGL</sequence>
<feature type="compositionally biased region" description="Basic and acidic residues" evidence="1">
    <location>
        <begin position="1"/>
        <end position="10"/>
    </location>
</feature>
<feature type="region of interest" description="Disordered" evidence="1">
    <location>
        <begin position="1"/>
        <end position="22"/>
    </location>
</feature>
<keyword evidence="2" id="KW-0812">Transmembrane</keyword>
<keyword evidence="4" id="KW-1185">Reference proteome</keyword>
<evidence type="ECO:0000313" key="4">
    <source>
        <dbReference type="Proteomes" id="UP001519460"/>
    </source>
</evidence>
<evidence type="ECO:0000256" key="2">
    <source>
        <dbReference type="SAM" id="Phobius"/>
    </source>
</evidence>
<name>A0ABD0JT57_9CAEN</name>
<evidence type="ECO:0000313" key="3">
    <source>
        <dbReference type="EMBL" id="KAK7478107.1"/>
    </source>
</evidence>
<keyword evidence="2" id="KW-0472">Membrane</keyword>
<accession>A0ABD0JT57</accession>
<keyword evidence="2" id="KW-1133">Transmembrane helix</keyword>
<dbReference type="AlphaFoldDB" id="A0ABD0JT57"/>
<feature type="transmembrane region" description="Helical" evidence="2">
    <location>
        <begin position="32"/>
        <end position="55"/>
    </location>
</feature>
<protein>
    <submittedName>
        <fullName evidence="3">Uncharacterized protein</fullName>
    </submittedName>
</protein>
<organism evidence="3 4">
    <name type="scientific">Batillaria attramentaria</name>
    <dbReference type="NCBI Taxonomy" id="370345"/>
    <lineage>
        <taxon>Eukaryota</taxon>
        <taxon>Metazoa</taxon>
        <taxon>Spiralia</taxon>
        <taxon>Lophotrochozoa</taxon>
        <taxon>Mollusca</taxon>
        <taxon>Gastropoda</taxon>
        <taxon>Caenogastropoda</taxon>
        <taxon>Sorbeoconcha</taxon>
        <taxon>Cerithioidea</taxon>
        <taxon>Batillariidae</taxon>
        <taxon>Batillaria</taxon>
    </lineage>
</organism>
<dbReference type="Proteomes" id="UP001519460">
    <property type="component" value="Unassembled WGS sequence"/>
</dbReference>